<dbReference type="SUPFAM" id="SSF116734">
    <property type="entry name" value="DNA methylase specificity domain"/>
    <property type="match status" value="2"/>
</dbReference>
<evidence type="ECO:0000313" key="5">
    <source>
        <dbReference type="EMBL" id="KLD98401.1"/>
    </source>
</evidence>
<dbReference type="GO" id="GO:0003677">
    <property type="term" value="F:DNA binding"/>
    <property type="evidence" value="ECO:0007669"/>
    <property type="project" value="UniProtKB-KW"/>
</dbReference>
<dbReference type="InterPro" id="IPR044946">
    <property type="entry name" value="Restrct_endonuc_typeI_TRD_sf"/>
</dbReference>
<dbReference type="Pfam" id="PF01420">
    <property type="entry name" value="Methylase_S"/>
    <property type="match status" value="1"/>
</dbReference>
<evidence type="ECO:0000256" key="1">
    <source>
        <dbReference type="ARBA" id="ARBA00010923"/>
    </source>
</evidence>
<keyword evidence="2" id="KW-0680">Restriction system</keyword>
<evidence type="ECO:0000256" key="2">
    <source>
        <dbReference type="ARBA" id="ARBA00022747"/>
    </source>
</evidence>
<dbReference type="PATRIC" id="fig|1447256.3.peg.1711"/>
<dbReference type="InterPro" id="IPR051212">
    <property type="entry name" value="Type-I_RE_S_subunit"/>
</dbReference>
<dbReference type="InterPro" id="IPR000055">
    <property type="entry name" value="Restrct_endonuc_typeI_TRD"/>
</dbReference>
<sequence>MNNWQKVKIGDFLFERKGRYRPDDEQIANLPRIEKIDFSGNFHIGNKDSKTDMILIKDGDLVISGINVAKGAMGIYSGEDVTATIHYSSYTFDSNKINVEYFKRFLKSSEFIELLNEQVKGGIKTEIKPKHILPLEVQLPDINTQTHIVQHFENVEDDIADVTQELLNGQALLKQLKQTILQEAIEGKLTAKWRVKNPAIGTAKELLEQIKRNKEKLIKDKKIKASKPLSPINEDEVPFDIPQSWEWCRLGDVSFVGTGATPLTSEPKYYNGNINWITSSATGSDFVTEAETKITELALKETNCQIYPIGTLVIAMYGQGKTRGQITELLIDSATNQACAAISIYLKDKTLNQFIKKYFQKIYLEIRELASGGAQPNLNMQKVKDTMIALPPLEEQKEIVATIEKLFTLCDELECEINQNKTTVDNLMATVLKEAFEN</sequence>
<evidence type="ECO:0000259" key="4">
    <source>
        <dbReference type="Pfam" id="PF01420"/>
    </source>
</evidence>
<name>A0A0G9JVU2_9BACT</name>
<gene>
    <name evidence="5" type="ORF">AA20_08760</name>
</gene>
<dbReference type="PANTHER" id="PTHR43140:SF1">
    <property type="entry name" value="TYPE I RESTRICTION ENZYME ECOKI SPECIFICITY SUBUNIT"/>
    <property type="match status" value="1"/>
</dbReference>
<accession>A0A0G9JVU2</accession>
<dbReference type="AlphaFoldDB" id="A0A0G9JVU2"/>
<dbReference type="RefSeq" id="WP_052943048.1">
    <property type="nucleotide sequence ID" value="NZ_JAIQ01000124.1"/>
</dbReference>
<organism evidence="5 6">
    <name type="scientific">Aliarcobacter butzleri L348</name>
    <dbReference type="NCBI Taxonomy" id="1447256"/>
    <lineage>
        <taxon>Bacteria</taxon>
        <taxon>Pseudomonadati</taxon>
        <taxon>Campylobacterota</taxon>
        <taxon>Epsilonproteobacteria</taxon>
        <taxon>Campylobacterales</taxon>
        <taxon>Arcobacteraceae</taxon>
        <taxon>Aliarcobacter</taxon>
    </lineage>
</organism>
<dbReference type="GO" id="GO:0009307">
    <property type="term" value="P:DNA restriction-modification system"/>
    <property type="evidence" value="ECO:0007669"/>
    <property type="project" value="UniProtKB-KW"/>
</dbReference>
<dbReference type="PANTHER" id="PTHR43140">
    <property type="entry name" value="TYPE-1 RESTRICTION ENZYME ECOKI SPECIFICITY PROTEIN"/>
    <property type="match status" value="1"/>
</dbReference>
<dbReference type="Gene3D" id="3.90.220.20">
    <property type="entry name" value="DNA methylase specificity domains"/>
    <property type="match status" value="2"/>
</dbReference>
<evidence type="ECO:0000313" key="6">
    <source>
        <dbReference type="Proteomes" id="UP000035514"/>
    </source>
</evidence>
<reference evidence="5 6" key="1">
    <citation type="submission" date="2014-01" db="EMBL/GenBank/DDBJ databases">
        <title>Development of a Comparative Genomic Fingerprinting Assay for High Resolution Genotyping of Arcobacter butzleri.</title>
        <authorList>
            <person name="Webb A.L."/>
            <person name="Inglis G.D."/>
            <person name="Kruczkiewicz P."/>
            <person name="Selinger L.B."/>
            <person name="Taboada E.N."/>
        </authorList>
    </citation>
    <scope>NUCLEOTIDE SEQUENCE [LARGE SCALE GENOMIC DNA]</scope>
    <source>
        <strain evidence="5 6">L348</strain>
    </source>
</reference>
<protein>
    <recommendedName>
        <fullName evidence="4">Type I restriction modification DNA specificity domain-containing protein</fullName>
    </recommendedName>
</protein>
<dbReference type="EMBL" id="JAIQ01000124">
    <property type="protein sequence ID" value="KLD98401.1"/>
    <property type="molecule type" value="Genomic_DNA"/>
</dbReference>
<comment type="caution">
    <text evidence="5">The sequence shown here is derived from an EMBL/GenBank/DDBJ whole genome shotgun (WGS) entry which is preliminary data.</text>
</comment>
<evidence type="ECO:0000256" key="3">
    <source>
        <dbReference type="ARBA" id="ARBA00023125"/>
    </source>
</evidence>
<keyword evidence="3" id="KW-0238">DNA-binding</keyword>
<feature type="domain" description="Type I restriction modification DNA specificity" evidence="4">
    <location>
        <begin position="242"/>
        <end position="419"/>
    </location>
</feature>
<comment type="similarity">
    <text evidence="1">Belongs to the type-I restriction system S methylase family.</text>
</comment>
<proteinExistence type="inferred from homology"/>
<dbReference type="Proteomes" id="UP000035514">
    <property type="component" value="Unassembled WGS sequence"/>
</dbReference>